<dbReference type="Pfam" id="PF09523">
    <property type="entry name" value="DUF2390"/>
    <property type="match status" value="1"/>
</dbReference>
<evidence type="ECO:0000313" key="2">
    <source>
        <dbReference type="EMBL" id="MBD2857371.1"/>
    </source>
</evidence>
<sequence length="166" mass="18977">MELLFLQSELEKALWQFALERYGREGVEAICLELQDRYGFNVSLLLTLAFLGGRGWECSLEVVGSLSELAEDVERNALRDLRERRRQAKTQSSAGEYEGLKRLELEAEQKLMKALLESLNAELKMWELCDNTGDQAAIWRNFAHYLELNPGEGRGELLQKLAALLQ</sequence>
<accession>A0A927GU95</accession>
<organism evidence="2 3">
    <name type="scientific">Spongiibacter pelagi</name>
    <dbReference type="NCBI Taxonomy" id="2760804"/>
    <lineage>
        <taxon>Bacteria</taxon>
        <taxon>Pseudomonadati</taxon>
        <taxon>Pseudomonadota</taxon>
        <taxon>Gammaproteobacteria</taxon>
        <taxon>Cellvibrionales</taxon>
        <taxon>Spongiibacteraceae</taxon>
        <taxon>Spongiibacter</taxon>
    </lineage>
</organism>
<dbReference type="RefSeq" id="WP_190761629.1">
    <property type="nucleotide sequence ID" value="NZ_JACXLD010000001.1"/>
</dbReference>
<keyword evidence="1" id="KW-0175">Coiled coil</keyword>
<dbReference type="InterPro" id="IPR012659">
    <property type="entry name" value="CHP02444"/>
</dbReference>
<protein>
    <submittedName>
        <fullName evidence="2">TIGR02444 family protein</fullName>
    </submittedName>
</protein>
<gene>
    <name evidence="2" type="ORF">IB286_00025</name>
</gene>
<keyword evidence="3" id="KW-1185">Reference proteome</keyword>
<dbReference type="NCBIfam" id="TIGR02444">
    <property type="entry name" value="TIGR02444 family protein"/>
    <property type="match status" value="1"/>
</dbReference>
<dbReference type="AlphaFoldDB" id="A0A927GU95"/>
<dbReference type="Proteomes" id="UP000610558">
    <property type="component" value="Unassembled WGS sequence"/>
</dbReference>
<name>A0A927GU95_9GAMM</name>
<evidence type="ECO:0000313" key="3">
    <source>
        <dbReference type="Proteomes" id="UP000610558"/>
    </source>
</evidence>
<reference evidence="2" key="1">
    <citation type="submission" date="2020-09" db="EMBL/GenBank/DDBJ databases">
        <authorList>
            <person name="Yoon J.-W."/>
        </authorList>
    </citation>
    <scope>NUCLEOTIDE SEQUENCE</scope>
    <source>
        <strain evidence="2">KMU-158</strain>
    </source>
</reference>
<proteinExistence type="predicted"/>
<feature type="coiled-coil region" evidence="1">
    <location>
        <begin position="71"/>
        <end position="122"/>
    </location>
</feature>
<dbReference type="EMBL" id="JACXLD010000001">
    <property type="protein sequence ID" value="MBD2857371.1"/>
    <property type="molecule type" value="Genomic_DNA"/>
</dbReference>
<comment type="caution">
    <text evidence="2">The sequence shown here is derived from an EMBL/GenBank/DDBJ whole genome shotgun (WGS) entry which is preliminary data.</text>
</comment>
<evidence type="ECO:0000256" key="1">
    <source>
        <dbReference type="SAM" id="Coils"/>
    </source>
</evidence>